<name>A0A9P6UNH5_9FUNG</name>
<keyword evidence="5" id="KW-0472">Membrane</keyword>
<dbReference type="PRINTS" id="PR00420">
    <property type="entry name" value="RNGMNOXGNASE"/>
</dbReference>
<accession>A0A9P6UNH5</accession>
<sequence>MEINPAVTFKHDRTVMFAKRPKVLIVGAGLGGLTLGMLLHKADIPFEIYERVFEAKPFGAAMFFNCTTANLFKQCGIYDEFVALGKYISAIKVCNEDRELEFSMDFEGHDDMYGANGYILSRPQIYELLLRQIPREHIHFGKKVLTMDQGGNGVLVRFSDGTEAEGDILVGADGAYSAVLCLVGQTNPLTLDEFPDLALEKSQLINFIGTDKMYSWSTSTTAQNTICWDCTLFLNEETSKDNDAFRNSEWGQEAAQAMCEDIKDFPVISGGDKILTIQDLIDRSPKELISKVMLEEKIFKTWYNCRTVLMGDACHKFNPAGGVGGSNAMHDAIVLANRINGLPFHPVSKEIEAAFKAYKKERIEWVGRAFDNSRAFVTMVGQSPSSRITRYILKHTPPWAMRRLERRQFTHRPQVSFLPLAEDNGTVKTAPQPSLAIKTPVEAENPTVTQIV</sequence>
<dbReference type="InterPro" id="IPR050562">
    <property type="entry name" value="FAD_mOase_fung"/>
</dbReference>
<keyword evidence="5" id="KW-1133">Transmembrane helix</keyword>
<reference evidence="7" key="1">
    <citation type="journal article" date="2020" name="Fungal Divers.">
        <title>Resolving the Mortierellaceae phylogeny through synthesis of multi-gene phylogenetics and phylogenomics.</title>
        <authorList>
            <person name="Vandepol N."/>
            <person name="Liber J."/>
            <person name="Desiro A."/>
            <person name="Na H."/>
            <person name="Kennedy M."/>
            <person name="Barry K."/>
            <person name="Grigoriev I.V."/>
            <person name="Miller A.N."/>
            <person name="O'Donnell K."/>
            <person name="Stajich J.E."/>
            <person name="Bonito G."/>
        </authorList>
    </citation>
    <scope>NUCLEOTIDE SEQUENCE</scope>
    <source>
        <strain evidence="7">NVP60</strain>
    </source>
</reference>
<keyword evidence="8" id="KW-1185">Reference proteome</keyword>
<proteinExistence type="inferred from homology"/>
<dbReference type="AlphaFoldDB" id="A0A9P6UNH5"/>
<evidence type="ECO:0000256" key="5">
    <source>
        <dbReference type="SAM" id="Phobius"/>
    </source>
</evidence>
<dbReference type="Gene3D" id="3.50.50.60">
    <property type="entry name" value="FAD/NAD(P)-binding domain"/>
    <property type="match status" value="1"/>
</dbReference>
<keyword evidence="3" id="KW-0274">FAD</keyword>
<dbReference type="InterPro" id="IPR036188">
    <property type="entry name" value="FAD/NAD-bd_sf"/>
</dbReference>
<dbReference type="Pfam" id="PF01494">
    <property type="entry name" value="FAD_binding_3"/>
    <property type="match status" value="1"/>
</dbReference>
<protein>
    <recommendedName>
        <fullName evidence="6">FAD-binding domain-containing protein</fullName>
    </recommendedName>
</protein>
<dbReference type="PANTHER" id="PTHR47356:SF2">
    <property type="entry name" value="FAD-BINDING DOMAIN-CONTAINING PROTEIN-RELATED"/>
    <property type="match status" value="1"/>
</dbReference>
<dbReference type="InterPro" id="IPR002938">
    <property type="entry name" value="FAD-bd"/>
</dbReference>
<comment type="caution">
    <text evidence="7">The sequence shown here is derived from an EMBL/GenBank/DDBJ whole genome shotgun (WGS) entry which is preliminary data.</text>
</comment>
<keyword evidence="2" id="KW-0285">Flavoprotein</keyword>
<dbReference type="PANTHER" id="PTHR47356">
    <property type="entry name" value="FAD-DEPENDENT MONOOXYGENASE ASQG-RELATED"/>
    <property type="match status" value="1"/>
</dbReference>
<gene>
    <name evidence="7" type="ORF">BGZ97_010994</name>
</gene>
<dbReference type="GO" id="GO:0071949">
    <property type="term" value="F:FAD binding"/>
    <property type="evidence" value="ECO:0007669"/>
    <property type="project" value="InterPro"/>
</dbReference>
<evidence type="ECO:0000313" key="7">
    <source>
        <dbReference type="EMBL" id="KAG0312634.1"/>
    </source>
</evidence>
<feature type="transmembrane region" description="Helical" evidence="5">
    <location>
        <begin position="23"/>
        <end position="40"/>
    </location>
</feature>
<keyword evidence="4" id="KW-0560">Oxidoreductase</keyword>
<evidence type="ECO:0000259" key="6">
    <source>
        <dbReference type="Pfam" id="PF01494"/>
    </source>
</evidence>
<evidence type="ECO:0000256" key="4">
    <source>
        <dbReference type="ARBA" id="ARBA00023002"/>
    </source>
</evidence>
<organism evidence="7 8">
    <name type="scientific">Linnemannia gamsii</name>
    <dbReference type="NCBI Taxonomy" id="64522"/>
    <lineage>
        <taxon>Eukaryota</taxon>
        <taxon>Fungi</taxon>
        <taxon>Fungi incertae sedis</taxon>
        <taxon>Mucoromycota</taxon>
        <taxon>Mortierellomycotina</taxon>
        <taxon>Mortierellomycetes</taxon>
        <taxon>Mortierellales</taxon>
        <taxon>Mortierellaceae</taxon>
        <taxon>Linnemannia</taxon>
    </lineage>
</organism>
<evidence type="ECO:0000256" key="1">
    <source>
        <dbReference type="ARBA" id="ARBA00007992"/>
    </source>
</evidence>
<dbReference type="EMBL" id="JAAAIN010000597">
    <property type="protein sequence ID" value="KAG0312634.1"/>
    <property type="molecule type" value="Genomic_DNA"/>
</dbReference>
<dbReference type="GO" id="GO:0004497">
    <property type="term" value="F:monooxygenase activity"/>
    <property type="evidence" value="ECO:0007669"/>
    <property type="project" value="InterPro"/>
</dbReference>
<feature type="domain" description="FAD-binding" evidence="6">
    <location>
        <begin position="22"/>
        <end position="339"/>
    </location>
</feature>
<dbReference type="SUPFAM" id="SSF51905">
    <property type="entry name" value="FAD/NAD(P)-binding domain"/>
    <property type="match status" value="1"/>
</dbReference>
<keyword evidence="5" id="KW-0812">Transmembrane</keyword>
<evidence type="ECO:0000313" key="8">
    <source>
        <dbReference type="Proteomes" id="UP000823405"/>
    </source>
</evidence>
<comment type="similarity">
    <text evidence="1">Belongs to the paxM FAD-dependent monooxygenase family.</text>
</comment>
<evidence type="ECO:0000256" key="2">
    <source>
        <dbReference type="ARBA" id="ARBA00022630"/>
    </source>
</evidence>
<evidence type="ECO:0000256" key="3">
    <source>
        <dbReference type="ARBA" id="ARBA00022827"/>
    </source>
</evidence>
<dbReference type="Proteomes" id="UP000823405">
    <property type="component" value="Unassembled WGS sequence"/>
</dbReference>
<dbReference type="OrthoDB" id="655030at2759"/>